<protein>
    <submittedName>
        <fullName evidence="3">Uncharacterized protein</fullName>
    </submittedName>
</protein>
<feature type="chain" id="PRO_5025379161" evidence="2">
    <location>
        <begin position="26"/>
        <end position="235"/>
    </location>
</feature>
<feature type="compositionally biased region" description="Pro residues" evidence="1">
    <location>
        <begin position="84"/>
        <end position="100"/>
    </location>
</feature>
<evidence type="ECO:0000313" key="4">
    <source>
        <dbReference type="Proteomes" id="UP000305131"/>
    </source>
</evidence>
<comment type="caution">
    <text evidence="3">The sequence shown here is derived from an EMBL/GenBank/DDBJ whole genome shotgun (WGS) entry which is preliminary data.</text>
</comment>
<dbReference type="Proteomes" id="UP000305131">
    <property type="component" value="Unassembled WGS sequence"/>
</dbReference>
<name>A0A6C1KQK4_XANAU</name>
<feature type="compositionally biased region" description="Polar residues" evidence="1">
    <location>
        <begin position="30"/>
        <end position="46"/>
    </location>
</feature>
<feature type="region of interest" description="Disordered" evidence="1">
    <location>
        <begin position="132"/>
        <end position="158"/>
    </location>
</feature>
<dbReference type="GeneID" id="95774638"/>
<accession>A0A6C1KQK4</accession>
<feature type="compositionally biased region" description="Pro residues" evidence="1">
    <location>
        <begin position="136"/>
        <end position="152"/>
    </location>
</feature>
<feature type="signal peptide" evidence="2">
    <location>
        <begin position="1"/>
        <end position="25"/>
    </location>
</feature>
<feature type="region of interest" description="Disordered" evidence="1">
    <location>
        <begin position="56"/>
        <end position="103"/>
    </location>
</feature>
<organism evidence="3 4">
    <name type="scientific">Xanthobacter autotrophicus</name>
    <dbReference type="NCBI Taxonomy" id="280"/>
    <lineage>
        <taxon>Bacteria</taxon>
        <taxon>Pseudomonadati</taxon>
        <taxon>Pseudomonadota</taxon>
        <taxon>Alphaproteobacteria</taxon>
        <taxon>Hyphomicrobiales</taxon>
        <taxon>Xanthobacteraceae</taxon>
        <taxon>Xanthobacter</taxon>
    </lineage>
</organism>
<sequence length="235" mass="23799">MSFKPLRTKLLTGAALALAAGCAVVASLSGPASSKTQDRLPQTMSSGPVRVAALAMEGQPLPPELSWNPSRDVPPPGSSEEPGAPGPHPGPARGGPPPGGPLGLAQILAAAETAIGVRPNQMDAWRDFTDAFQAALPPPPPPPGAPFPPPGAPAAVPGAPAPFALVTALAVRDEEAGKAGTRLRQAVEALKARLSADQLQRLTQIEPALLPPPPPGFAPPPPSGRRGPPDRLPPR</sequence>
<gene>
    <name evidence="3" type="ORF">FBQ73_14375</name>
</gene>
<feature type="region of interest" description="Disordered" evidence="1">
    <location>
        <begin position="202"/>
        <end position="235"/>
    </location>
</feature>
<evidence type="ECO:0000256" key="2">
    <source>
        <dbReference type="SAM" id="SignalP"/>
    </source>
</evidence>
<reference evidence="3 4" key="1">
    <citation type="submission" date="2019-05" db="EMBL/GenBank/DDBJ databases">
        <authorList>
            <person name="Zhou X."/>
        </authorList>
    </citation>
    <scope>NUCLEOTIDE SEQUENCE [LARGE SCALE GENOMIC DNA]</scope>
    <source>
        <strain evidence="3 4">DSM 432</strain>
    </source>
</reference>
<feature type="compositionally biased region" description="Pro residues" evidence="1">
    <location>
        <begin position="209"/>
        <end position="223"/>
    </location>
</feature>
<proteinExistence type="predicted"/>
<evidence type="ECO:0000256" key="1">
    <source>
        <dbReference type="SAM" id="MobiDB-lite"/>
    </source>
</evidence>
<dbReference type="PROSITE" id="PS51257">
    <property type="entry name" value="PROKAR_LIPOPROTEIN"/>
    <property type="match status" value="1"/>
</dbReference>
<keyword evidence="2" id="KW-0732">Signal</keyword>
<dbReference type="EMBL" id="VAUP01000031">
    <property type="protein sequence ID" value="TLX42046.1"/>
    <property type="molecule type" value="Genomic_DNA"/>
</dbReference>
<dbReference type="AlphaFoldDB" id="A0A6C1KQK4"/>
<dbReference type="OrthoDB" id="7354754at2"/>
<evidence type="ECO:0000313" key="3">
    <source>
        <dbReference type="EMBL" id="TLX42046.1"/>
    </source>
</evidence>
<feature type="region of interest" description="Disordered" evidence="1">
    <location>
        <begin position="30"/>
        <end position="49"/>
    </location>
</feature>
<dbReference type="RefSeq" id="WP_138400187.1">
    <property type="nucleotide sequence ID" value="NZ_JBAFVI010000010.1"/>
</dbReference>